<gene>
    <name evidence="2" type="ORF">B0H63DRAFT_220690</name>
</gene>
<comment type="caution">
    <text evidence="2">The sequence shown here is derived from an EMBL/GenBank/DDBJ whole genome shotgun (WGS) entry which is preliminary data.</text>
</comment>
<evidence type="ECO:0000256" key="1">
    <source>
        <dbReference type="SAM" id="SignalP"/>
    </source>
</evidence>
<feature type="signal peptide" evidence="1">
    <location>
        <begin position="1"/>
        <end position="29"/>
    </location>
</feature>
<dbReference type="EMBL" id="JAULSW010000006">
    <property type="protein sequence ID" value="KAK3377566.1"/>
    <property type="molecule type" value="Genomic_DNA"/>
</dbReference>
<sequence>MKVVCSGLTSSLLLVFSLRGFSTLPLSAACPVDVPGSSSLRLGLCHPPLLGFWLPLPVNCCAQTLLRLCKCLSPLVSNTTELPACDDEGPQAPISSSVELAGVLGSKLVLLVDPRPDGLIDNSFPTGRSGWERGLWLGWLAAVRCSGVSLTSTCFDLVRVDP</sequence>
<keyword evidence="1" id="KW-0732">Signal</keyword>
<feature type="chain" id="PRO_5042141931" description="Secreted protein" evidence="1">
    <location>
        <begin position="30"/>
        <end position="162"/>
    </location>
</feature>
<dbReference type="PROSITE" id="PS51257">
    <property type="entry name" value="PROKAR_LIPOPROTEIN"/>
    <property type="match status" value="1"/>
</dbReference>
<keyword evidence="3" id="KW-1185">Reference proteome</keyword>
<reference evidence="2" key="2">
    <citation type="submission" date="2023-06" db="EMBL/GenBank/DDBJ databases">
        <authorList>
            <consortium name="Lawrence Berkeley National Laboratory"/>
            <person name="Haridas S."/>
            <person name="Hensen N."/>
            <person name="Bonometti L."/>
            <person name="Westerberg I."/>
            <person name="Brannstrom I.O."/>
            <person name="Guillou S."/>
            <person name="Cros-Aarteil S."/>
            <person name="Calhoun S."/>
            <person name="Kuo A."/>
            <person name="Mondo S."/>
            <person name="Pangilinan J."/>
            <person name="Riley R."/>
            <person name="LaButti K."/>
            <person name="Andreopoulos B."/>
            <person name="Lipzen A."/>
            <person name="Chen C."/>
            <person name="Yanf M."/>
            <person name="Daum C."/>
            <person name="Ng V."/>
            <person name="Clum A."/>
            <person name="Steindorff A."/>
            <person name="Ohm R."/>
            <person name="Martin F."/>
            <person name="Silar P."/>
            <person name="Natvig D."/>
            <person name="Lalanne C."/>
            <person name="Gautier V."/>
            <person name="Ament-velasquez S.L."/>
            <person name="Kruys A."/>
            <person name="Hutchinson M.I."/>
            <person name="Powell A.J."/>
            <person name="Barry K."/>
            <person name="Miller A.N."/>
            <person name="Grigoriev I.V."/>
            <person name="Debuchy R."/>
            <person name="Gladieux P."/>
            <person name="Thoren M.H."/>
            <person name="Johannesson H."/>
        </authorList>
    </citation>
    <scope>NUCLEOTIDE SEQUENCE</scope>
    <source>
        <strain evidence="2">CBS 232.78</strain>
    </source>
</reference>
<accession>A0AAE0KK87</accession>
<evidence type="ECO:0008006" key="4">
    <source>
        <dbReference type="Google" id="ProtNLM"/>
    </source>
</evidence>
<dbReference type="AlphaFoldDB" id="A0AAE0KK87"/>
<name>A0AAE0KK87_9PEZI</name>
<evidence type="ECO:0000313" key="2">
    <source>
        <dbReference type="EMBL" id="KAK3377566.1"/>
    </source>
</evidence>
<proteinExistence type="predicted"/>
<organism evidence="2 3">
    <name type="scientific">Podospora didyma</name>
    <dbReference type="NCBI Taxonomy" id="330526"/>
    <lineage>
        <taxon>Eukaryota</taxon>
        <taxon>Fungi</taxon>
        <taxon>Dikarya</taxon>
        <taxon>Ascomycota</taxon>
        <taxon>Pezizomycotina</taxon>
        <taxon>Sordariomycetes</taxon>
        <taxon>Sordariomycetidae</taxon>
        <taxon>Sordariales</taxon>
        <taxon>Podosporaceae</taxon>
        <taxon>Podospora</taxon>
    </lineage>
</organism>
<evidence type="ECO:0000313" key="3">
    <source>
        <dbReference type="Proteomes" id="UP001285441"/>
    </source>
</evidence>
<dbReference type="Proteomes" id="UP001285441">
    <property type="component" value="Unassembled WGS sequence"/>
</dbReference>
<protein>
    <recommendedName>
        <fullName evidence="4">Secreted protein</fullName>
    </recommendedName>
</protein>
<reference evidence="2" key="1">
    <citation type="journal article" date="2023" name="Mol. Phylogenet. Evol.">
        <title>Genome-scale phylogeny and comparative genomics of the fungal order Sordariales.</title>
        <authorList>
            <person name="Hensen N."/>
            <person name="Bonometti L."/>
            <person name="Westerberg I."/>
            <person name="Brannstrom I.O."/>
            <person name="Guillou S."/>
            <person name="Cros-Aarteil S."/>
            <person name="Calhoun S."/>
            <person name="Haridas S."/>
            <person name="Kuo A."/>
            <person name="Mondo S."/>
            <person name="Pangilinan J."/>
            <person name="Riley R."/>
            <person name="LaButti K."/>
            <person name="Andreopoulos B."/>
            <person name="Lipzen A."/>
            <person name="Chen C."/>
            <person name="Yan M."/>
            <person name="Daum C."/>
            <person name="Ng V."/>
            <person name="Clum A."/>
            <person name="Steindorff A."/>
            <person name="Ohm R.A."/>
            <person name="Martin F."/>
            <person name="Silar P."/>
            <person name="Natvig D.O."/>
            <person name="Lalanne C."/>
            <person name="Gautier V."/>
            <person name="Ament-Velasquez S.L."/>
            <person name="Kruys A."/>
            <person name="Hutchinson M.I."/>
            <person name="Powell A.J."/>
            <person name="Barry K."/>
            <person name="Miller A.N."/>
            <person name="Grigoriev I.V."/>
            <person name="Debuchy R."/>
            <person name="Gladieux P."/>
            <person name="Hiltunen Thoren M."/>
            <person name="Johannesson H."/>
        </authorList>
    </citation>
    <scope>NUCLEOTIDE SEQUENCE</scope>
    <source>
        <strain evidence="2">CBS 232.78</strain>
    </source>
</reference>